<proteinExistence type="predicted"/>
<reference evidence="1" key="1">
    <citation type="journal article" date="2015" name="Nature">
        <title>Complex archaea that bridge the gap between prokaryotes and eukaryotes.</title>
        <authorList>
            <person name="Spang A."/>
            <person name="Saw J.H."/>
            <person name="Jorgensen S.L."/>
            <person name="Zaremba-Niedzwiedzka K."/>
            <person name="Martijn J."/>
            <person name="Lind A.E."/>
            <person name="van Eijk R."/>
            <person name="Schleper C."/>
            <person name="Guy L."/>
            <person name="Ettema T.J."/>
        </authorList>
    </citation>
    <scope>NUCLEOTIDE SEQUENCE</scope>
</reference>
<feature type="non-terminal residue" evidence="1">
    <location>
        <position position="1"/>
    </location>
</feature>
<organism evidence="1">
    <name type="scientific">marine sediment metagenome</name>
    <dbReference type="NCBI Taxonomy" id="412755"/>
    <lineage>
        <taxon>unclassified sequences</taxon>
        <taxon>metagenomes</taxon>
        <taxon>ecological metagenomes</taxon>
    </lineage>
</organism>
<evidence type="ECO:0000313" key="1">
    <source>
        <dbReference type="EMBL" id="KKM03741.1"/>
    </source>
</evidence>
<dbReference type="EMBL" id="LAZR01016612">
    <property type="protein sequence ID" value="KKM03741.1"/>
    <property type="molecule type" value="Genomic_DNA"/>
</dbReference>
<protein>
    <submittedName>
        <fullName evidence="1">Uncharacterized protein</fullName>
    </submittedName>
</protein>
<accession>A0A0F9JD12</accession>
<name>A0A0F9JD12_9ZZZZ</name>
<sequence>GIIPPYVRTLKKKGIDFSFSDEESTLLLRESKIGVAVLSTIIYERLGLGLEGYLYYNPNKDFSSDIFNPSLLGDFKKYFFKDMKELKKKIIDSLLISKK</sequence>
<gene>
    <name evidence="1" type="ORF">LCGC14_1771340</name>
</gene>
<comment type="caution">
    <text evidence="1">The sequence shown here is derived from an EMBL/GenBank/DDBJ whole genome shotgun (WGS) entry which is preliminary data.</text>
</comment>
<dbReference type="AlphaFoldDB" id="A0A0F9JD12"/>